<dbReference type="EMBL" id="NTFS01000214">
    <property type="protein sequence ID" value="PAX52659.1"/>
    <property type="molecule type" value="Genomic_DNA"/>
</dbReference>
<dbReference type="RefSeq" id="WP_095723041.1">
    <property type="nucleotide sequence ID" value="NZ_NTFS01000214.1"/>
</dbReference>
<accession>A0A2A2TGW2</accession>
<reference evidence="1 2" key="1">
    <citation type="submission" date="2017-08" db="EMBL/GenBank/DDBJ databases">
        <title>Draft genome sequence of filamentous cyanobacterium Calothrix elsteri CCALA 953.</title>
        <authorList>
            <person name="Gagunashvili A.N."/>
            <person name="Elster J."/>
            <person name="Andresson O.S."/>
        </authorList>
    </citation>
    <scope>NUCLEOTIDE SEQUENCE [LARGE SCALE GENOMIC DNA]</scope>
    <source>
        <strain evidence="1 2">CCALA 953</strain>
    </source>
</reference>
<evidence type="ECO:0000313" key="1">
    <source>
        <dbReference type="EMBL" id="PAX52659.1"/>
    </source>
</evidence>
<organism evidence="1 2">
    <name type="scientific">Brunnivagina elsteri CCALA 953</name>
    <dbReference type="NCBI Taxonomy" id="987040"/>
    <lineage>
        <taxon>Bacteria</taxon>
        <taxon>Bacillati</taxon>
        <taxon>Cyanobacteriota</taxon>
        <taxon>Cyanophyceae</taxon>
        <taxon>Nostocales</taxon>
        <taxon>Calotrichaceae</taxon>
        <taxon>Brunnivagina</taxon>
    </lineage>
</organism>
<evidence type="ECO:0008006" key="3">
    <source>
        <dbReference type="Google" id="ProtNLM"/>
    </source>
</evidence>
<dbReference type="InterPro" id="IPR025578">
    <property type="entry name" value="DUF4359"/>
</dbReference>
<dbReference type="AlphaFoldDB" id="A0A2A2TGW2"/>
<gene>
    <name evidence="1" type="ORF">CK510_18150</name>
</gene>
<comment type="caution">
    <text evidence="1">The sequence shown here is derived from an EMBL/GenBank/DDBJ whole genome shotgun (WGS) entry which is preliminary data.</text>
</comment>
<sequence>MKVSTIITSVGVLGLFLLGVVMTKTNPIQPAYEQYAVDELTNYIKGSVCKKTPDILEKIVNLKCDKLVDTANPQIRDIIAATTERQDFIVFSIYRTELKLNEWIPSYKFETVGAFNNFYTYNAEEK</sequence>
<dbReference type="Pfam" id="PF14271">
    <property type="entry name" value="DUF4359"/>
    <property type="match status" value="1"/>
</dbReference>
<dbReference type="Proteomes" id="UP000218238">
    <property type="component" value="Unassembled WGS sequence"/>
</dbReference>
<protein>
    <recommendedName>
        <fullName evidence="3">DUF4359 domain-containing protein</fullName>
    </recommendedName>
</protein>
<keyword evidence="2" id="KW-1185">Reference proteome</keyword>
<dbReference type="OrthoDB" id="573423at2"/>
<proteinExistence type="predicted"/>
<evidence type="ECO:0000313" key="2">
    <source>
        <dbReference type="Proteomes" id="UP000218238"/>
    </source>
</evidence>
<name>A0A2A2TGW2_9CYAN</name>